<protein>
    <submittedName>
        <fullName evidence="1">Uncharacterized protein</fullName>
    </submittedName>
</protein>
<dbReference type="RefSeq" id="WP_225239051.1">
    <property type="nucleotide sequence ID" value="NZ_JAHYBX010000004.1"/>
</dbReference>
<keyword evidence="2" id="KW-1185">Reference proteome</keyword>
<proteinExistence type="predicted"/>
<dbReference type="Proteomes" id="UP001198602">
    <property type="component" value="Unassembled WGS sequence"/>
</dbReference>
<dbReference type="EMBL" id="JAHYBX010000004">
    <property type="protein sequence ID" value="MCA1856783.1"/>
    <property type="molecule type" value="Genomic_DNA"/>
</dbReference>
<gene>
    <name evidence="1" type="ORF">LE190_12720</name>
</gene>
<evidence type="ECO:0000313" key="2">
    <source>
        <dbReference type="Proteomes" id="UP001198602"/>
    </source>
</evidence>
<organism evidence="1 2">
    <name type="scientific">Massilia hydrophila</name>
    <dbReference type="NCBI Taxonomy" id="3044279"/>
    <lineage>
        <taxon>Bacteria</taxon>
        <taxon>Pseudomonadati</taxon>
        <taxon>Pseudomonadota</taxon>
        <taxon>Betaproteobacteria</taxon>
        <taxon>Burkholderiales</taxon>
        <taxon>Oxalobacteraceae</taxon>
        <taxon>Telluria group</taxon>
        <taxon>Massilia</taxon>
    </lineage>
</organism>
<comment type="caution">
    <text evidence="1">The sequence shown here is derived from an EMBL/GenBank/DDBJ whole genome shotgun (WGS) entry which is preliminary data.</text>
</comment>
<accession>A0ABS7YBK5</accession>
<sequence>MYLLDATDVSLRLASPWSEQRLARSAILAGGRDTGQIVTGEVLEAALQWKGCFLLFVTDAIPFEDSLRIYLFDAGWRLLDCARLGAMYSTGHFADLVLAPPDSLRFSFIGGIAWELQLLENDALALPFCDPKGVARPFGLRRRFRLRGRPLPQA</sequence>
<evidence type="ECO:0000313" key="1">
    <source>
        <dbReference type="EMBL" id="MCA1856783.1"/>
    </source>
</evidence>
<reference evidence="1 2" key="1">
    <citation type="submission" date="2021-07" db="EMBL/GenBank/DDBJ databases">
        <title>Characterization of Violacein-producing bacteria and related species.</title>
        <authorList>
            <person name="Wilson H.S."/>
            <person name="De Leon M.E."/>
        </authorList>
    </citation>
    <scope>NUCLEOTIDE SEQUENCE [LARGE SCALE GENOMIC DNA]</scope>
    <source>
        <strain evidence="1 2">HSC-2F05</strain>
    </source>
</reference>
<name>A0ABS7YBK5_9BURK</name>